<keyword evidence="1 4" id="KW-0732">Signal</keyword>
<evidence type="ECO:0000256" key="1">
    <source>
        <dbReference type="ARBA" id="ARBA00022729"/>
    </source>
</evidence>
<dbReference type="SMART" id="SM00028">
    <property type="entry name" value="TPR"/>
    <property type="match status" value="12"/>
</dbReference>
<reference evidence="6 7" key="1">
    <citation type="submission" date="2023-09" db="EMBL/GenBank/DDBJ databases">
        <authorList>
            <person name="Rey-Velasco X."/>
        </authorList>
    </citation>
    <scope>NUCLEOTIDE SEQUENCE [LARGE SCALE GENOMIC DNA]</scope>
    <source>
        <strain evidence="6 7">F394</strain>
    </source>
</reference>
<protein>
    <submittedName>
        <fullName evidence="6">Tetratricopeptide repeat protein</fullName>
    </submittedName>
</protein>
<dbReference type="PANTHER" id="PTHR37423">
    <property type="entry name" value="SOLUBLE LYTIC MUREIN TRANSGLYCOSYLASE-RELATED"/>
    <property type="match status" value="1"/>
</dbReference>
<dbReference type="InterPro" id="IPR039565">
    <property type="entry name" value="BamD-like"/>
</dbReference>
<dbReference type="PANTHER" id="PTHR37423:SF2">
    <property type="entry name" value="MEMBRANE-BOUND LYTIC MUREIN TRANSGLYCOSYLASE C"/>
    <property type="match status" value="1"/>
</dbReference>
<dbReference type="Pfam" id="PF13525">
    <property type="entry name" value="YfiO"/>
    <property type="match status" value="1"/>
</dbReference>
<dbReference type="Pfam" id="PF13174">
    <property type="entry name" value="TPR_6"/>
    <property type="match status" value="1"/>
</dbReference>
<dbReference type="PROSITE" id="PS50005">
    <property type="entry name" value="TPR"/>
    <property type="match status" value="3"/>
</dbReference>
<accession>A0ABU3BUF1</accession>
<feature type="signal peptide" evidence="4">
    <location>
        <begin position="1"/>
        <end position="42"/>
    </location>
</feature>
<dbReference type="Gene3D" id="1.25.40.10">
    <property type="entry name" value="Tetratricopeptide repeat domain"/>
    <property type="match status" value="8"/>
</dbReference>
<organism evidence="6 7">
    <name type="scientific">Rubrivirga litoralis</name>
    <dbReference type="NCBI Taxonomy" id="3075598"/>
    <lineage>
        <taxon>Bacteria</taxon>
        <taxon>Pseudomonadati</taxon>
        <taxon>Rhodothermota</taxon>
        <taxon>Rhodothermia</taxon>
        <taxon>Rhodothermales</taxon>
        <taxon>Rubricoccaceae</taxon>
        <taxon>Rubrivirga</taxon>
    </lineage>
</organism>
<keyword evidence="2" id="KW-0802">TPR repeat</keyword>
<feature type="repeat" description="TPR" evidence="2">
    <location>
        <begin position="803"/>
        <end position="836"/>
    </location>
</feature>
<feature type="domain" description="Outer membrane lipoprotein BamD-like" evidence="5">
    <location>
        <begin position="815"/>
        <end position="912"/>
    </location>
</feature>
<evidence type="ECO:0000313" key="6">
    <source>
        <dbReference type="EMBL" id="MDT0632919.1"/>
    </source>
</evidence>
<name>A0ABU3BUF1_9BACT</name>
<dbReference type="RefSeq" id="WP_311665293.1">
    <property type="nucleotide sequence ID" value="NZ_JAVRHT010000042.1"/>
</dbReference>
<dbReference type="Proteomes" id="UP001267426">
    <property type="component" value="Unassembled WGS sequence"/>
</dbReference>
<dbReference type="InterPro" id="IPR011990">
    <property type="entry name" value="TPR-like_helical_dom_sf"/>
</dbReference>
<feature type="region of interest" description="Disordered" evidence="3">
    <location>
        <begin position="919"/>
        <end position="939"/>
    </location>
</feature>
<keyword evidence="7" id="KW-1185">Reference proteome</keyword>
<feature type="chain" id="PRO_5047061310" evidence="4">
    <location>
        <begin position="43"/>
        <end position="939"/>
    </location>
</feature>
<feature type="repeat" description="TPR" evidence="2">
    <location>
        <begin position="581"/>
        <end position="614"/>
    </location>
</feature>
<sequence length="939" mass="98789">MPLRSLRAPRRPAPPSRPRWFATRWLAAALACGAVATPPAYAQTAGRLVAPDPARAAEAFDEARALFDGALYESSARAFEAFRERYPESPRAAEALYLQAESALASRDGRGAADLFARFETDYPASPFAADARLALGRYYYASGAYDQAEDALQAALARPAPPALEAEAAYLLGQTAIRQGRPAAAEAAFAQAAALDTPTAPAALYALGTTRVEAGDWGGAAAAFEGLRDRYPTAPENAAVRLGLAEAYLRAGRLDEAAAEAEARRPALAGDDAERAALLAGETRVRLGQMDAAEAALAAVPDASRYGRRARLAEGRAAYADGDWQRAADALAAARAGGAALEGAPGGAADAVAHEAAYYQGLALKQLGELADAEAAFAAAEDRPDGAYADAALLELGLLRYERRRYTDAAGAFDRLLAEYPQSPYAGEAARMLGEAYAALGDAARAREAFAQAENLGTASAETRAEVAFQDAYARFRTRDYVGAVPALLAVAEADPAGPRAGEALFWAGEAAFQAGEYARAETILADFLARYPDHRQATAGRYVLAWTHFKRRDYDAAATGFERFLSAYSRSAESVPYYADALLRLGDAYYALGRYDDARQVYARVPAATSERQGGDYALYQTAQAFGSEGQTDSALAAYARLLTKYPQSELYAQALVARGALLAARGDYDPAVADYERVLSERPQDPAAARALLGVADVRLNQERYADAEAAYRTVLDRYPGSPLVTDALDGLAFALGEQGRGGEVDAAVAAAEARVTDPAARARIRLSRAQSSLAAGRDSLAVAQLEGLLQSGPPPEVETDALLALGGAYRAAGDAADAARALRRLLTRFPESALAPEAQLQLADALLASGDAEDARAVAAGFAAAYPADTERVAAALRLEATALDALSRPEEGDDRLRTLVERYPESAAARAVLRARPELAPAPPPVDGEDGGAP</sequence>
<gene>
    <name evidence="6" type="ORF">RM540_14270</name>
</gene>
<dbReference type="Pfam" id="PF13432">
    <property type="entry name" value="TPR_16"/>
    <property type="match status" value="7"/>
</dbReference>
<dbReference type="EMBL" id="JAVRHT010000042">
    <property type="protein sequence ID" value="MDT0632919.1"/>
    <property type="molecule type" value="Genomic_DNA"/>
</dbReference>
<dbReference type="InterPro" id="IPR019734">
    <property type="entry name" value="TPR_rpt"/>
</dbReference>
<evidence type="ECO:0000259" key="5">
    <source>
        <dbReference type="Pfam" id="PF13525"/>
    </source>
</evidence>
<evidence type="ECO:0000256" key="2">
    <source>
        <dbReference type="PROSITE-ProRule" id="PRU00339"/>
    </source>
</evidence>
<dbReference type="SUPFAM" id="SSF48452">
    <property type="entry name" value="TPR-like"/>
    <property type="match status" value="6"/>
</dbReference>
<evidence type="ECO:0000256" key="3">
    <source>
        <dbReference type="SAM" id="MobiDB-lite"/>
    </source>
</evidence>
<evidence type="ECO:0000256" key="4">
    <source>
        <dbReference type="SAM" id="SignalP"/>
    </source>
</evidence>
<feature type="repeat" description="TPR" evidence="2">
    <location>
        <begin position="655"/>
        <end position="688"/>
    </location>
</feature>
<proteinExistence type="predicted"/>
<evidence type="ECO:0000313" key="7">
    <source>
        <dbReference type="Proteomes" id="UP001267426"/>
    </source>
</evidence>
<comment type="caution">
    <text evidence="6">The sequence shown here is derived from an EMBL/GenBank/DDBJ whole genome shotgun (WGS) entry which is preliminary data.</text>
</comment>